<evidence type="ECO:0000313" key="1">
    <source>
        <dbReference type="EMBL" id="OIR01448.1"/>
    </source>
</evidence>
<dbReference type="AlphaFoldDB" id="A0A1J5SBM8"/>
<protein>
    <submittedName>
        <fullName evidence="1">Uncharacterized protein</fullName>
    </submittedName>
</protein>
<name>A0A1J5SBM8_9ZZZZ</name>
<sequence length="29" mass="3185">MGFDRLSPNGRVNGNELTLISRLNGVLKI</sequence>
<comment type="caution">
    <text evidence="1">The sequence shown here is derived from an EMBL/GenBank/DDBJ whole genome shotgun (WGS) entry which is preliminary data.</text>
</comment>
<organism evidence="1">
    <name type="scientific">mine drainage metagenome</name>
    <dbReference type="NCBI Taxonomy" id="410659"/>
    <lineage>
        <taxon>unclassified sequences</taxon>
        <taxon>metagenomes</taxon>
        <taxon>ecological metagenomes</taxon>
    </lineage>
</organism>
<proteinExistence type="predicted"/>
<accession>A0A1J5SBM8</accession>
<gene>
    <name evidence="1" type="ORF">GALL_165390</name>
</gene>
<dbReference type="EMBL" id="MLJW01000084">
    <property type="protein sequence ID" value="OIR01448.1"/>
    <property type="molecule type" value="Genomic_DNA"/>
</dbReference>
<reference evidence="1" key="1">
    <citation type="submission" date="2016-10" db="EMBL/GenBank/DDBJ databases">
        <title>Sequence of Gallionella enrichment culture.</title>
        <authorList>
            <person name="Poehlein A."/>
            <person name="Muehling M."/>
            <person name="Daniel R."/>
        </authorList>
    </citation>
    <scope>NUCLEOTIDE SEQUENCE</scope>
</reference>